<dbReference type="RefSeq" id="WP_343927710.1">
    <property type="nucleotide sequence ID" value="NZ_BAAAEN010000010.1"/>
</dbReference>
<comment type="caution">
    <text evidence="1">The sequence shown here is derived from an EMBL/GenBank/DDBJ whole genome shotgun (WGS) entry which is preliminary data.</text>
</comment>
<dbReference type="Proteomes" id="UP001501706">
    <property type="component" value="Unassembled WGS sequence"/>
</dbReference>
<proteinExistence type="predicted"/>
<evidence type="ECO:0000313" key="2">
    <source>
        <dbReference type="Proteomes" id="UP001501706"/>
    </source>
</evidence>
<protein>
    <submittedName>
        <fullName evidence="1">Uncharacterized protein</fullName>
    </submittedName>
</protein>
<evidence type="ECO:0000313" key="1">
    <source>
        <dbReference type="EMBL" id="GAA0510035.1"/>
    </source>
</evidence>
<keyword evidence="2" id="KW-1185">Reference proteome</keyword>
<gene>
    <name evidence="1" type="ORF">GCM10009097_29010</name>
</gene>
<reference evidence="1 2" key="1">
    <citation type="journal article" date="2019" name="Int. J. Syst. Evol. Microbiol.">
        <title>The Global Catalogue of Microorganisms (GCM) 10K type strain sequencing project: providing services to taxonomists for standard genome sequencing and annotation.</title>
        <authorList>
            <consortium name="The Broad Institute Genomics Platform"/>
            <consortium name="The Broad Institute Genome Sequencing Center for Infectious Disease"/>
            <person name="Wu L."/>
            <person name="Ma J."/>
        </authorList>
    </citation>
    <scope>NUCLEOTIDE SEQUENCE [LARGE SCALE GENOMIC DNA]</scope>
    <source>
        <strain evidence="1 2">JCM 14330</strain>
    </source>
</reference>
<sequence>MIAIHLNHRQISDSRIRTPFKDSWKRDVLRVKGGVADYCVIGEIDVQAQRQFQSSYHSPRKPFKPVPDGFEIDFGRKVLPAGEAE</sequence>
<name>A0ABN1C1S7_9BURK</name>
<accession>A0ABN1C1S7</accession>
<dbReference type="EMBL" id="BAAAEN010000010">
    <property type="protein sequence ID" value="GAA0510035.1"/>
    <property type="molecule type" value="Genomic_DNA"/>
</dbReference>
<organism evidence="1 2">
    <name type="scientific">Pigmentiphaga daeguensis</name>
    <dbReference type="NCBI Taxonomy" id="414049"/>
    <lineage>
        <taxon>Bacteria</taxon>
        <taxon>Pseudomonadati</taxon>
        <taxon>Pseudomonadota</taxon>
        <taxon>Betaproteobacteria</taxon>
        <taxon>Burkholderiales</taxon>
        <taxon>Alcaligenaceae</taxon>
        <taxon>Pigmentiphaga</taxon>
    </lineage>
</organism>